<comment type="caution">
    <text evidence="6">The sequence shown here is derived from an EMBL/GenBank/DDBJ whole genome shotgun (WGS) entry which is preliminary data.</text>
</comment>
<dbReference type="PROSITE" id="PS51352">
    <property type="entry name" value="THIOREDOXIN_2"/>
    <property type="match status" value="1"/>
</dbReference>
<dbReference type="InterPro" id="IPR036249">
    <property type="entry name" value="Thioredoxin-like_sf"/>
</dbReference>
<protein>
    <submittedName>
        <fullName evidence="6">Thioredoxin peroxidase</fullName>
    </submittedName>
</protein>
<dbReference type="InterPro" id="IPR002065">
    <property type="entry name" value="TPX"/>
</dbReference>
<dbReference type="CDD" id="cd03014">
    <property type="entry name" value="PRX_Atyp2cys"/>
    <property type="match status" value="1"/>
</dbReference>
<keyword evidence="4" id="KW-0676">Redox-active center</keyword>
<keyword evidence="2" id="KW-0049">Antioxidant</keyword>
<dbReference type="InterPro" id="IPR050455">
    <property type="entry name" value="Tpx_Peroxidase_subfamily"/>
</dbReference>
<feature type="domain" description="Thioredoxin" evidence="5">
    <location>
        <begin position="20"/>
        <end position="168"/>
    </location>
</feature>
<dbReference type="GO" id="GO:0008379">
    <property type="term" value="F:thioredoxin peroxidase activity"/>
    <property type="evidence" value="ECO:0007669"/>
    <property type="project" value="InterPro"/>
</dbReference>
<dbReference type="InterPro" id="IPR000866">
    <property type="entry name" value="AhpC/TSA"/>
</dbReference>
<evidence type="ECO:0000259" key="5">
    <source>
        <dbReference type="PROSITE" id="PS51352"/>
    </source>
</evidence>
<keyword evidence="1 6" id="KW-0575">Peroxidase</keyword>
<evidence type="ECO:0000256" key="2">
    <source>
        <dbReference type="ARBA" id="ARBA00022862"/>
    </source>
</evidence>
<evidence type="ECO:0000313" key="6">
    <source>
        <dbReference type="EMBL" id="KRN07658.1"/>
    </source>
</evidence>
<dbReference type="SUPFAM" id="SSF52833">
    <property type="entry name" value="Thioredoxin-like"/>
    <property type="match status" value="1"/>
</dbReference>
<dbReference type="PANTHER" id="PTHR43110">
    <property type="entry name" value="THIOL PEROXIDASE"/>
    <property type="match status" value="1"/>
</dbReference>
<dbReference type="InterPro" id="IPR013766">
    <property type="entry name" value="Thioredoxin_domain"/>
</dbReference>
<proteinExistence type="predicted"/>
<dbReference type="AlphaFoldDB" id="A0A0R2E4M1"/>
<dbReference type="STRING" id="1423806.FD15_GL000951"/>
<dbReference type="Gene3D" id="3.40.30.10">
    <property type="entry name" value="Glutaredoxin"/>
    <property type="match status" value="1"/>
</dbReference>
<reference evidence="6 7" key="1">
    <citation type="journal article" date="2015" name="Genome Announc.">
        <title>Expanding the biotechnology potential of lactobacilli through comparative genomics of 213 strains and associated genera.</title>
        <authorList>
            <person name="Sun Z."/>
            <person name="Harris H.M."/>
            <person name="McCann A."/>
            <person name="Guo C."/>
            <person name="Argimon S."/>
            <person name="Zhang W."/>
            <person name="Yang X."/>
            <person name="Jeffery I.B."/>
            <person name="Cooney J.C."/>
            <person name="Kagawa T.F."/>
            <person name="Liu W."/>
            <person name="Song Y."/>
            <person name="Salvetti E."/>
            <person name="Wrobel A."/>
            <person name="Rasinkangas P."/>
            <person name="Parkhill J."/>
            <person name="Rea M.C."/>
            <person name="O'Sullivan O."/>
            <person name="Ritari J."/>
            <person name="Douillard F.P."/>
            <person name="Paul Ross R."/>
            <person name="Yang R."/>
            <person name="Briner A.E."/>
            <person name="Felis G.E."/>
            <person name="de Vos W.M."/>
            <person name="Barrangou R."/>
            <person name="Klaenhammer T.R."/>
            <person name="Caufield P.W."/>
            <person name="Cui Y."/>
            <person name="Zhang H."/>
            <person name="O'Toole P.W."/>
        </authorList>
    </citation>
    <scope>NUCLEOTIDE SEQUENCE [LARGE SCALE GENOMIC DNA]</scope>
    <source>
        <strain evidence="6 7">DSM 21376</strain>
    </source>
</reference>
<evidence type="ECO:0000313" key="7">
    <source>
        <dbReference type="Proteomes" id="UP000050961"/>
    </source>
</evidence>
<evidence type="ECO:0000256" key="4">
    <source>
        <dbReference type="ARBA" id="ARBA00023284"/>
    </source>
</evidence>
<dbReference type="PANTHER" id="PTHR43110:SF1">
    <property type="entry name" value="THIOL PEROXIDASE"/>
    <property type="match status" value="1"/>
</dbReference>
<dbReference type="eggNOG" id="COG2077">
    <property type="taxonomic scope" value="Bacteria"/>
</dbReference>
<dbReference type="EMBL" id="AYZF01000002">
    <property type="protein sequence ID" value="KRN07658.1"/>
    <property type="molecule type" value="Genomic_DNA"/>
</dbReference>
<accession>A0A0R2E4M1</accession>
<organism evidence="6 7">
    <name type="scientific">Liquorilactobacillus sucicola DSM 21376 = JCM 15457</name>
    <dbReference type="NCBI Taxonomy" id="1423806"/>
    <lineage>
        <taxon>Bacteria</taxon>
        <taxon>Bacillati</taxon>
        <taxon>Bacillota</taxon>
        <taxon>Bacilli</taxon>
        <taxon>Lactobacillales</taxon>
        <taxon>Lactobacillaceae</taxon>
        <taxon>Liquorilactobacillus</taxon>
    </lineage>
</organism>
<keyword evidence="3" id="KW-1015">Disulfide bond</keyword>
<name>A0A0R2E4M1_9LACO</name>
<evidence type="ECO:0000256" key="3">
    <source>
        <dbReference type="ARBA" id="ARBA00023157"/>
    </source>
</evidence>
<evidence type="ECO:0000256" key="1">
    <source>
        <dbReference type="ARBA" id="ARBA00022559"/>
    </source>
</evidence>
<keyword evidence="1 6" id="KW-0560">Oxidoreductase</keyword>
<gene>
    <name evidence="6" type="ORF">FD15_GL000951</name>
</gene>
<dbReference type="Pfam" id="PF00578">
    <property type="entry name" value="AhpC-TSA"/>
    <property type="match status" value="1"/>
</dbReference>
<keyword evidence="7" id="KW-1185">Reference proteome</keyword>
<sequence>MVQMKITRHGEAGQTNGIPFEVKAVFPNVTLEAQGDGKVNISNLRGKYTLVSVVPDINTRVCSLSTKKFNQEADQFAKINFYTVSTNTVAEQEQWCAAEGVEKMQLLADHDGQLGRKLGIYVEESHTDARSIWILDQKGRIVYRELIVEQSNEPNYQKALEFLKVHAK</sequence>
<dbReference type="Proteomes" id="UP000050961">
    <property type="component" value="Unassembled WGS sequence"/>
</dbReference>
<dbReference type="PATRIC" id="fig|1423806.3.peg.968"/>